<feature type="compositionally biased region" description="Basic and acidic residues" evidence="7">
    <location>
        <begin position="1"/>
        <end position="11"/>
    </location>
</feature>
<evidence type="ECO:0000256" key="7">
    <source>
        <dbReference type="SAM" id="MobiDB-lite"/>
    </source>
</evidence>
<keyword evidence="3 6" id="KW-0133">Cell shape</keyword>
<dbReference type="AlphaFoldDB" id="I0V3K6"/>
<dbReference type="InterPro" id="IPR005490">
    <property type="entry name" value="LD_TPept_cat_dom"/>
</dbReference>
<dbReference type="PROSITE" id="PS52029">
    <property type="entry name" value="LD_TPASE"/>
    <property type="match status" value="1"/>
</dbReference>
<name>I0V3K6_9PSEU</name>
<proteinExistence type="predicted"/>
<dbReference type="GO" id="GO:0071555">
    <property type="term" value="P:cell wall organization"/>
    <property type="evidence" value="ECO:0007669"/>
    <property type="project" value="UniProtKB-UniRule"/>
</dbReference>
<feature type="region of interest" description="Disordered" evidence="7">
    <location>
        <begin position="1"/>
        <end position="23"/>
    </location>
</feature>
<dbReference type="Pfam" id="PF03734">
    <property type="entry name" value="YkuD"/>
    <property type="match status" value="1"/>
</dbReference>
<dbReference type="Gene3D" id="2.40.440.10">
    <property type="entry name" value="L,D-transpeptidase catalytic domain-like"/>
    <property type="match status" value="1"/>
</dbReference>
<evidence type="ECO:0000256" key="1">
    <source>
        <dbReference type="ARBA" id="ARBA00004752"/>
    </source>
</evidence>
<organism evidence="9 10">
    <name type="scientific">Saccharomonospora xinjiangensis XJ-54</name>
    <dbReference type="NCBI Taxonomy" id="882086"/>
    <lineage>
        <taxon>Bacteria</taxon>
        <taxon>Bacillati</taxon>
        <taxon>Actinomycetota</taxon>
        <taxon>Actinomycetes</taxon>
        <taxon>Pseudonocardiales</taxon>
        <taxon>Pseudonocardiaceae</taxon>
        <taxon>Saccharomonospora</taxon>
    </lineage>
</organism>
<evidence type="ECO:0000259" key="8">
    <source>
        <dbReference type="PROSITE" id="PS52029"/>
    </source>
</evidence>
<evidence type="ECO:0000256" key="3">
    <source>
        <dbReference type="ARBA" id="ARBA00022960"/>
    </source>
</evidence>
<keyword evidence="4 6" id="KW-0573">Peptidoglycan synthesis</keyword>
<evidence type="ECO:0000313" key="10">
    <source>
        <dbReference type="Proteomes" id="UP000004691"/>
    </source>
</evidence>
<dbReference type="InterPro" id="IPR050979">
    <property type="entry name" value="LD-transpeptidase"/>
</dbReference>
<evidence type="ECO:0000256" key="2">
    <source>
        <dbReference type="ARBA" id="ARBA00022679"/>
    </source>
</evidence>
<feature type="active site" description="Proton donor/acceptor" evidence="6">
    <location>
        <position position="236"/>
    </location>
</feature>
<dbReference type="STRING" id="882086.SacxiDRAFT_2486"/>
<dbReference type="GO" id="GO:0008360">
    <property type="term" value="P:regulation of cell shape"/>
    <property type="evidence" value="ECO:0007669"/>
    <property type="project" value="UniProtKB-UniRule"/>
</dbReference>
<dbReference type="HOGENOM" id="CLU_073013_1_0_11"/>
<sequence>MERTDTSRGRSEGPAGRRRSSRRMLALAAAATLTLLTAACGGDSGNSAEAEGGGQQATTLPEATTYGKVPNAPKDPEPNAPTEGEVLHPTRELQVHDAVGGTPIARLPVKQISSPTWVPVIKREGDWAQILLPTRPNGATGWIDTSGDAVESAENDYLVNVDLKSFNLEILKDGQQVGQWTVGIGEPESPTPTGRAYIIASIEETVNDYSPIVLPLSYHSNSHESYGGGPGTVGIHTWPDDSFVGKANSDGCIRVTKDALDALAKLPLGTIVNIV</sequence>
<feature type="domain" description="L,D-TPase catalytic" evidence="8">
    <location>
        <begin position="157"/>
        <end position="275"/>
    </location>
</feature>
<reference evidence="9 10" key="1">
    <citation type="submission" date="2012-01" db="EMBL/GenBank/DDBJ databases">
        <title>Improved High-Quality Draft sequence of Saccharomonospora xinjiangensis XJ-54.</title>
        <authorList>
            <consortium name="US DOE Joint Genome Institute"/>
            <person name="Lucas S."/>
            <person name="Han J."/>
            <person name="Lapidus A."/>
            <person name="Cheng J.-F."/>
            <person name="Goodwin L."/>
            <person name="Pitluck S."/>
            <person name="Peters L."/>
            <person name="Mikhailova N."/>
            <person name="Teshima H."/>
            <person name="Detter J.C."/>
            <person name="Han C."/>
            <person name="Tapia R."/>
            <person name="Land M."/>
            <person name="Hauser L."/>
            <person name="Kyrpides N."/>
            <person name="Ivanova N."/>
            <person name="Pagani I."/>
            <person name="Brambilla E.-M."/>
            <person name="Klenk H.-P."/>
            <person name="Woyke T."/>
        </authorList>
    </citation>
    <scope>NUCLEOTIDE SEQUENCE [LARGE SCALE GENOMIC DNA]</scope>
    <source>
        <strain evidence="9 10">XJ-54</strain>
    </source>
</reference>
<keyword evidence="2" id="KW-0808">Transferase</keyword>
<dbReference type="PANTHER" id="PTHR30582">
    <property type="entry name" value="L,D-TRANSPEPTIDASE"/>
    <property type="match status" value="1"/>
</dbReference>
<dbReference type="GO" id="GO:0018104">
    <property type="term" value="P:peptidoglycan-protein cross-linking"/>
    <property type="evidence" value="ECO:0007669"/>
    <property type="project" value="TreeGrafter"/>
</dbReference>
<dbReference type="Proteomes" id="UP000004691">
    <property type="component" value="Unassembled WGS sequence"/>
</dbReference>
<evidence type="ECO:0000256" key="5">
    <source>
        <dbReference type="ARBA" id="ARBA00023316"/>
    </source>
</evidence>
<dbReference type="UniPathway" id="UPA00219"/>
<evidence type="ECO:0000313" key="9">
    <source>
        <dbReference type="EMBL" id="EID54709.1"/>
    </source>
</evidence>
<keyword evidence="5 6" id="KW-0961">Cell wall biogenesis/degradation</keyword>
<dbReference type="CDD" id="cd16913">
    <property type="entry name" value="YkuD_like"/>
    <property type="match status" value="1"/>
</dbReference>
<dbReference type="eggNOG" id="COG1376">
    <property type="taxonomic scope" value="Bacteria"/>
</dbReference>
<dbReference type="EMBL" id="JH636049">
    <property type="protein sequence ID" value="EID54709.1"/>
    <property type="molecule type" value="Genomic_DNA"/>
</dbReference>
<dbReference type="SUPFAM" id="SSF141523">
    <property type="entry name" value="L,D-transpeptidase catalytic domain-like"/>
    <property type="match status" value="1"/>
</dbReference>
<evidence type="ECO:0000256" key="4">
    <source>
        <dbReference type="ARBA" id="ARBA00022984"/>
    </source>
</evidence>
<feature type="region of interest" description="Disordered" evidence="7">
    <location>
        <begin position="39"/>
        <end position="84"/>
    </location>
</feature>
<feature type="active site" description="Nucleophile" evidence="6">
    <location>
        <position position="252"/>
    </location>
</feature>
<gene>
    <name evidence="9" type="ORF">SacxiDRAFT_2486</name>
</gene>
<comment type="pathway">
    <text evidence="1 6">Cell wall biogenesis; peptidoglycan biosynthesis.</text>
</comment>
<dbReference type="InterPro" id="IPR038063">
    <property type="entry name" value="Transpep_catalytic_dom"/>
</dbReference>
<accession>I0V3K6</accession>
<dbReference type="GO" id="GO:0016740">
    <property type="term" value="F:transferase activity"/>
    <property type="evidence" value="ECO:0007669"/>
    <property type="project" value="UniProtKB-KW"/>
</dbReference>
<dbReference type="GO" id="GO:0071972">
    <property type="term" value="F:peptidoglycan L,D-transpeptidase activity"/>
    <property type="evidence" value="ECO:0007669"/>
    <property type="project" value="TreeGrafter"/>
</dbReference>
<protein>
    <recommendedName>
        <fullName evidence="8">L,D-TPase catalytic domain-containing protein</fullName>
    </recommendedName>
</protein>
<keyword evidence="10" id="KW-1185">Reference proteome</keyword>
<evidence type="ECO:0000256" key="6">
    <source>
        <dbReference type="PROSITE-ProRule" id="PRU01373"/>
    </source>
</evidence>
<dbReference type="GO" id="GO:0005576">
    <property type="term" value="C:extracellular region"/>
    <property type="evidence" value="ECO:0007669"/>
    <property type="project" value="TreeGrafter"/>
</dbReference>